<dbReference type="AlphaFoldDB" id="A0A7S4FK01"/>
<evidence type="ECO:0000259" key="1">
    <source>
        <dbReference type="PROSITE" id="PS51184"/>
    </source>
</evidence>
<organism evidence="2">
    <name type="scientific">Eutreptiella gymnastica</name>
    <dbReference type="NCBI Taxonomy" id="73025"/>
    <lineage>
        <taxon>Eukaryota</taxon>
        <taxon>Discoba</taxon>
        <taxon>Euglenozoa</taxon>
        <taxon>Euglenida</taxon>
        <taxon>Spirocuta</taxon>
        <taxon>Euglenophyceae</taxon>
        <taxon>Eutreptiales</taxon>
        <taxon>Eutreptiaceae</taxon>
        <taxon>Eutreptiella</taxon>
    </lineage>
</organism>
<protein>
    <recommendedName>
        <fullName evidence="1">JmjC domain-containing protein</fullName>
    </recommendedName>
</protein>
<dbReference type="InterPro" id="IPR003347">
    <property type="entry name" value="JmjC_dom"/>
</dbReference>
<sequence>MEEPGGADIDGTCPFRQLSEDASVHRIPRADLRQLTPLQFYRQYVAQSQPVILRGACDRWPALRKWTNAYLRRTMGDAVVSVNVTPTGEGDAVVAGRFVKPEERRMALAQYLDIVEGAAAAAGVFYISHQNGSFAAEYEPLQPDVPPDLEQWGTEVFGVEPDAVNLWMGDDQAVSSMHKDHYENLYAVVRGSKIFTLLPPWDYHFLSPESYPPARYQQNAQGQFDVQPEDGEPVSWVAVNPDQPDLQRHPRFEGARPLLAVVEAGEVLYLPALWYHKVAQRGDAEGLTLAVNYWYDMEFGPLYHYFEFVQRMARARPPLVP</sequence>
<dbReference type="SMART" id="SM00558">
    <property type="entry name" value="JmjC"/>
    <property type="match status" value="1"/>
</dbReference>
<proteinExistence type="predicted"/>
<dbReference type="InterPro" id="IPR041667">
    <property type="entry name" value="Cupin_8"/>
</dbReference>
<reference evidence="2" key="1">
    <citation type="submission" date="2021-01" db="EMBL/GenBank/DDBJ databases">
        <authorList>
            <person name="Corre E."/>
            <person name="Pelletier E."/>
            <person name="Niang G."/>
            <person name="Scheremetjew M."/>
            <person name="Finn R."/>
            <person name="Kale V."/>
            <person name="Holt S."/>
            <person name="Cochrane G."/>
            <person name="Meng A."/>
            <person name="Brown T."/>
            <person name="Cohen L."/>
        </authorList>
    </citation>
    <scope>NUCLEOTIDE SEQUENCE</scope>
    <source>
        <strain evidence="2">CCMP1594</strain>
    </source>
</reference>
<evidence type="ECO:0000313" key="2">
    <source>
        <dbReference type="EMBL" id="CAE0799751.1"/>
    </source>
</evidence>
<feature type="domain" description="JmjC" evidence="1">
    <location>
        <begin position="125"/>
        <end position="310"/>
    </location>
</feature>
<accession>A0A7S4FK01</accession>
<dbReference type="EMBL" id="HBJA01032541">
    <property type="protein sequence ID" value="CAE0799751.1"/>
    <property type="molecule type" value="Transcribed_RNA"/>
</dbReference>
<name>A0A7S4FK01_9EUGL</name>
<dbReference type="PROSITE" id="PS51184">
    <property type="entry name" value="JMJC"/>
    <property type="match status" value="1"/>
</dbReference>
<dbReference type="Pfam" id="PF13621">
    <property type="entry name" value="Cupin_8"/>
    <property type="match status" value="1"/>
</dbReference>
<dbReference type="PANTHER" id="PTHR12461">
    <property type="entry name" value="HYPOXIA-INDUCIBLE FACTOR 1 ALPHA INHIBITOR-RELATED"/>
    <property type="match status" value="1"/>
</dbReference>
<dbReference type="PANTHER" id="PTHR12461:SF99">
    <property type="entry name" value="BIFUNCTIONAL PEPTIDASE AND (3S)-LYSYL HYDROXYLASE JMJD7"/>
    <property type="match status" value="1"/>
</dbReference>
<dbReference type="SUPFAM" id="SSF51197">
    <property type="entry name" value="Clavaminate synthase-like"/>
    <property type="match status" value="1"/>
</dbReference>
<dbReference type="InterPro" id="IPR014710">
    <property type="entry name" value="RmlC-like_jellyroll"/>
</dbReference>
<dbReference type="Gene3D" id="2.60.120.10">
    <property type="entry name" value="Jelly Rolls"/>
    <property type="match status" value="1"/>
</dbReference>
<gene>
    <name evidence="2" type="ORF">EGYM00163_LOCUS10872</name>
</gene>